<evidence type="ECO:0000313" key="12">
    <source>
        <dbReference type="Proteomes" id="UP000529783"/>
    </source>
</evidence>
<comment type="caution">
    <text evidence="11">The sequence shown here is derived from an EMBL/GenBank/DDBJ whole genome shotgun (WGS) entry which is preliminary data.</text>
</comment>
<keyword evidence="9" id="KW-0472">Membrane</keyword>
<sequence length="426" mass="45323">MTKVLRATAVRRAWTEALYLLAGTPVALVGLYYAVFSGAFGVVMSVTRLGSAATAAVLRGACRFGELHRRLAAVLLDERVPAPGRPQSRAGLRAWVRDAHGAAGYRAFLHLLVRFPLAVLGVAVVLVTWVYGFLLLTYPIQLPLHLNEITSRDPEGRVRHGLVVGGFYFDTWQRSLLVALAGAVLLAVAPRAVRLAVRLDLAVLRSLLGPRPDDARIRDLERSRSYAVENAAATLRRIERNLHDGAQVRLVSLTMTLAALQETLPDGTPEPTRELVAAARTGAREAIAELRELVRGIHPPVLDQGLDAALASVAARSPVPAELETDLPVRPSAAIESIAYFCTAELLANAGRHAAARRVTVSAVQPGDGTLRLTVTDDGRGGARTRPGGGLAGLAERVRTVDGELSVLSPPGGPTTVTVTLPLTTS</sequence>
<dbReference type="EC" id="2.7.13.3" evidence="2"/>
<dbReference type="AlphaFoldDB" id="A0A7Y9EHZ9"/>
<feature type="transmembrane region" description="Helical" evidence="9">
    <location>
        <begin position="39"/>
        <end position="61"/>
    </location>
</feature>
<dbReference type="InterPro" id="IPR025828">
    <property type="entry name" value="Put_sensor_dom"/>
</dbReference>
<reference evidence="11 12" key="1">
    <citation type="submission" date="2020-07" db="EMBL/GenBank/DDBJ databases">
        <title>Sequencing the genomes of 1000 actinobacteria strains.</title>
        <authorList>
            <person name="Klenk H.-P."/>
        </authorList>
    </citation>
    <scope>NUCLEOTIDE SEQUENCE [LARGE SCALE GENOMIC DNA]</scope>
    <source>
        <strain evidence="11 12">DSM 40398</strain>
    </source>
</reference>
<dbReference type="GO" id="GO:0000155">
    <property type="term" value="F:phosphorelay sensor kinase activity"/>
    <property type="evidence" value="ECO:0007669"/>
    <property type="project" value="InterPro"/>
</dbReference>
<keyword evidence="4" id="KW-0808">Transferase</keyword>
<evidence type="ECO:0000256" key="3">
    <source>
        <dbReference type="ARBA" id="ARBA00022553"/>
    </source>
</evidence>
<feature type="domain" description="Histidine kinase/HSP90-like ATPase" evidence="10">
    <location>
        <begin position="334"/>
        <end position="425"/>
    </location>
</feature>
<proteinExistence type="predicted"/>
<keyword evidence="7" id="KW-0067">ATP-binding</keyword>
<dbReference type="PANTHER" id="PTHR24421:SF10">
    <property type="entry name" value="NITRATE_NITRITE SENSOR PROTEIN NARQ"/>
    <property type="match status" value="1"/>
</dbReference>
<dbReference type="InterPro" id="IPR036890">
    <property type="entry name" value="HATPase_C_sf"/>
</dbReference>
<dbReference type="InterPro" id="IPR003594">
    <property type="entry name" value="HATPase_dom"/>
</dbReference>
<dbReference type="SMART" id="SM00387">
    <property type="entry name" value="HATPase_c"/>
    <property type="match status" value="1"/>
</dbReference>
<evidence type="ECO:0000256" key="4">
    <source>
        <dbReference type="ARBA" id="ARBA00022679"/>
    </source>
</evidence>
<keyword evidence="6 11" id="KW-0418">Kinase</keyword>
<dbReference type="CDD" id="cd16917">
    <property type="entry name" value="HATPase_UhpB-NarQ-NarX-like"/>
    <property type="match status" value="1"/>
</dbReference>
<evidence type="ECO:0000256" key="8">
    <source>
        <dbReference type="ARBA" id="ARBA00023012"/>
    </source>
</evidence>
<feature type="transmembrane region" description="Helical" evidence="9">
    <location>
        <begin position="12"/>
        <end position="33"/>
    </location>
</feature>
<evidence type="ECO:0000313" key="11">
    <source>
        <dbReference type="EMBL" id="NYD48043.1"/>
    </source>
</evidence>
<comment type="catalytic activity">
    <reaction evidence="1">
        <text>ATP + protein L-histidine = ADP + protein N-phospho-L-histidine.</text>
        <dbReference type="EC" id="2.7.13.3"/>
    </reaction>
</comment>
<evidence type="ECO:0000256" key="7">
    <source>
        <dbReference type="ARBA" id="ARBA00022840"/>
    </source>
</evidence>
<dbReference type="GO" id="GO:0016020">
    <property type="term" value="C:membrane"/>
    <property type="evidence" value="ECO:0007669"/>
    <property type="project" value="InterPro"/>
</dbReference>
<evidence type="ECO:0000256" key="2">
    <source>
        <dbReference type="ARBA" id="ARBA00012438"/>
    </source>
</evidence>
<dbReference type="Gene3D" id="1.20.5.1930">
    <property type="match status" value="1"/>
</dbReference>
<keyword evidence="9" id="KW-0812">Transmembrane</keyword>
<dbReference type="InterPro" id="IPR011712">
    <property type="entry name" value="Sig_transdc_His_kin_sub3_dim/P"/>
</dbReference>
<feature type="transmembrane region" description="Helical" evidence="9">
    <location>
        <begin position="115"/>
        <end position="138"/>
    </location>
</feature>
<dbReference type="InterPro" id="IPR050482">
    <property type="entry name" value="Sensor_HK_TwoCompSys"/>
</dbReference>
<dbReference type="Pfam" id="PF02518">
    <property type="entry name" value="HATPase_c"/>
    <property type="match status" value="1"/>
</dbReference>
<dbReference type="EMBL" id="JACCBA010000001">
    <property type="protein sequence ID" value="NYD48043.1"/>
    <property type="molecule type" value="Genomic_DNA"/>
</dbReference>
<keyword evidence="9" id="KW-1133">Transmembrane helix</keyword>
<keyword evidence="5" id="KW-0547">Nucleotide-binding</keyword>
<dbReference type="Pfam" id="PF13796">
    <property type="entry name" value="Sensor"/>
    <property type="match status" value="1"/>
</dbReference>
<keyword evidence="8" id="KW-0902">Two-component regulatory system</keyword>
<accession>A0A7Y9EHZ9</accession>
<dbReference type="Gene3D" id="3.30.565.10">
    <property type="entry name" value="Histidine kinase-like ATPase, C-terminal domain"/>
    <property type="match status" value="1"/>
</dbReference>
<dbReference type="Pfam" id="PF07730">
    <property type="entry name" value="HisKA_3"/>
    <property type="match status" value="1"/>
</dbReference>
<evidence type="ECO:0000256" key="9">
    <source>
        <dbReference type="SAM" id="Phobius"/>
    </source>
</evidence>
<evidence type="ECO:0000256" key="6">
    <source>
        <dbReference type="ARBA" id="ARBA00022777"/>
    </source>
</evidence>
<name>A0A7Y9EHZ9_9ACTN</name>
<dbReference type="RefSeq" id="WP_179845021.1">
    <property type="nucleotide sequence ID" value="NZ_JACCBA010000001.1"/>
</dbReference>
<gene>
    <name evidence="11" type="ORF">BJY14_004026</name>
</gene>
<protein>
    <recommendedName>
        <fullName evidence="2">histidine kinase</fullName>
        <ecNumber evidence="2">2.7.13.3</ecNumber>
    </recommendedName>
</protein>
<keyword evidence="3" id="KW-0597">Phosphoprotein</keyword>
<dbReference type="GO" id="GO:0046983">
    <property type="term" value="F:protein dimerization activity"/>
    <property type="evidence" value="ECO:0007669"/>
    <property type="project" value="InterPro"/>
</dbReference>
<dbReference type="PANTHER" id="PTHR24421">
    <property type="entry name" value="NITRATE/NITRITE SENSOR PROTEIN NARX-RELATED"/>
    <property type="match status" value="1"/>
</dbReference>
<dbReference type="GO" id="GO:0005524">
    <property type="term" value="F:ATP binding"/>
    <property type="evidence" value="ECO:0007669"/>
    <property type="project" value="UniProtKB-KW"/>
</dbReference>
<evidence type="ECO:0000256" key="5">
    <source>
        <dbReference type="ARBA" id="ARBA00022741"/>
    </source>
</evidence>
<evidence type="ECO:0000259" key="10">
    <source>
        <dbReference type="SMART" id="SM00387"/>
    </source>
</evidence>
<keyword evidence="12" id="KW-1185">Reference proteome</keyword>
<dbReference type="SUPFAM" id="SSF55874">
    <property type="entry name" value="ATPase domain of HSP90 chaperone/DNA topoisomerase II/histidine kinase"/>
    <property type="match status" value="1"/>
</dbReference>
<evidence type="ECO:0000256" key="1">
    <source>
        <dbReference type="ARBA" id="ARBA00000085"/>
    </source>
</evidence>
<dbReference type="Proteomes" id="UP000529783">
    <property type="component" value="Unassembled WGS sequence"/>
</dbReference>
<organism evidence="11 12">
    <name type="scientific">Actinomadura luteofluorescens</name>
    <dbReference type="NCBI Taxonomy" id="46163"/>
    <lineage>
        <taxon>Bacteria</taxon>
        <taxon>Bacillati</taxon>
        <taxon>Actinomycetota</taxon>
        <taxon>Actinomycetes</taxon>
        <taxon>Streptosporangiales</taxon>
        <taxon>Thermomonosporaceae</taxon>
        <taxon>Actinomadura</taxon>
    </lineage>
</organism>